<evidence type="ECO:0000259" key="1">
    <source>
        <dbReference type="PROSITE" id="PS50181"/>
    </source>
</evidence>
<dbReference type="PANTHER" id="PTHR31672">
    <property type="entry name" value="BNACNNG10540D PROTEIN"/>
    <property type="match status" value="1"/>
</dbReference>
<dbReference type="SUPFAM" id="SSF81383">
    <property type="entry name" value="F-box domain"/>
    <property type="match status" value="1"/>
</dbReference>
<dbReference type="PANTHER" id="PTHR31672:SF13">
    <property type="entry name" value="F-BOX PROTEIN CPR30-LIKE"/>
    <property type="match status" value="1"/>
</dbReference>
<dbReference type="InterPro" id="IPR050796">
    <property type="entry name" value="SCF_F-box_component"/>
</dbReference>
<dbReference type="EMBL" id="LNRQ01000006">
    <property type="protein sequence ID" value="KZM92176.1"/>
    <property type="molecule type" value="Genomic_DNA"/>
</dbReference>
<dbReference type="Proteomes" id="UP000077755">
    <property type="component" value="Chromosome 6"/>
</dbReference>
<proteinExistence type="predicted"/>
<name>A0A164WSC1_DAUCS</name>
<reference evidence="2" key="1">
    <citation type="journal article" date="2016" name="Nat. Genet.">
        <title>A high-quality carrot genome assembly provides new insights into carotenoid accumulation and asterid genome evolution.</title>
        <authorList>
            <person name="Iorizzo M."/>
            <person name="Ellison S."/>
            <person name="Senalik D."/>
            <person name="Zeng P."/>
            <person name="Satapoomin P."/>
            <person name="Huang J."/>
            <person name="Bowman M."/>
            <person name="Iovene M."/>
            <person name="Sanseverino W."/>
            <person name="Cavagnaro P."/>
            <person name="Yildiz M."/>
            <person name="Macko-Podgorni A."/>
            <person name="Moranska E."/>
            <person name="Grzebelus E."/>
            <person name="Grzebelus D."/>
            <person name="Ashrafi H."/>
            <person name="Zheng Z."/>
            <person name="Cheng S."/>
            <person name="Spooner D."/>
            <person name="Van Deynze A."/>
            <person name="Simon P."/>
        </authorList>
    </citation>
    <scope>NUCLEOTIDE SEQUENCE [LARGE SCALE GENOMIC DNA]</scope>
    <source>
        <tissue evidence="2">Leaf</tissue>
    </source>
</reference>
<dbReference type="Pfam" id="PF00646">
    <property type="entry name" value="F-box"/>
    <property type="match status" value="1"/>
</dbReference>
<reference evidence="3" key="2">
    <citation type="submission" date="2022-03" db="EMBL/GenBank/DDBJ databases">
        <title>Draft title - Genomic analysis of global carrot germplasm unveils the trajectory of domestication and the origin of high carotenoid orange carrot.</title>
        <authorList>
            <person name="Iorizzo M."/>
            <person name="Ellison S."/>
            <person name="Senalik D."/>
            <person name="Macko-Podgorni A."/>
            <person name="Grzebelus D."/>
            <person name="Bostan H."/>
            <person name="Rolling W."/>
            <person name="Curaba J."/>
            <person name="Simon P."/>
        </authorList>
    </citation>
    <scope>NUCLEOTIDE SEQUENCE</scope>
    <source>
        <tissue evidence="3">Leaf</tissue>
    </source>
</reference>
<dbReference type="AlphaFoldDB" id="A0A164WSC1"/>
<protein>
    <recommendedName>
        <fullName evidence="1">F-box domain-containing protein</fullName>
    </recommendedName>
</protein>
<keyword evidence="4" id="KW-1185">Reference proteome</keyword>
<dbReference type="InterPro" id="IPR036047">
    <property type="entry name" value="F-box-like_dom_sf"/>
</dbReference>
<dbReference type="InterPro" id="IPR001810">
    <property type="entry name" value="F-box_dom"/>
</dbReference>
<evidence type="ECO:0000313" key="3">
    <source>
        <dbReference type="EMBL" id="WOH06513.1"/>
    </source>
</evidence>
<dbReference type="Gramene" id="KZM92176">
    <property type="protein sequence ID" value="KZM92176"/>
    <property type="gene ID" value="DCAR_020459"/>
</dbReference>
<accession>A0A164WSC1</accession>
<dbReference type="EMBL" id="CP093348">
    <property type="protein sequence ID" value="WOH06513.1"/>
    <property type="molecule type" value="Genomic_DNA"/>
</dbReference>
<feature type="domain" description="F-box" evidence="1">
    <location>
        <begin position="5"/>
        <end position="57"/>
    </location>
</feature>
<dbReference type="PROSITE" id="PS50181">
    <property type="entry name" value="FBOX"/>
    <property type="match status" value="1"/>
</dbReference>
<organism evidence="2">
    <name type="scientific">Daucus carota subsp. sativus</name>
    <name type="common">Carrot</name>
    <dbReference type="NCBI Taxonomy" id="79200"/>
    <lineage>
        <taxon>Eukaryota</taxon>
        <taxon>Viridiplantae</taxon>
        <taxon>Streptophyta</taxon>
        <taxon>Embryophyta</taxon>
        <taxon>Tracheophyta</taxon>
        <taxon>Spermatophyta</taxon>
        <taxon>Magnoliopsida</taxon>
        <taxon>eudicotyledons</taxon>
        <taxon>Gunneridae</taxon>
        <taxon>Pentapetalae</taxon>
        <taxon>asterids</taxon>
        <taxon>campanulids</taxon>
        <taxon>Apiales</taxon>
        <taxon>Apiaceae</taxon>
        <taxon>Apioideae</taxon>
        <taxon>Scandiceae</taxon>
        <taxon>Daucinae</taxon>
        <taxon>Daucus</taxon>
        <taxon>Daucus sect. Daucus</taxon>
    </lineage>
</organism>
<evidence type="ECO:0000313" key="4">
    <source>
        <dbReference type="Proteomes" id="UP000077755"/>
    </source>
</evidence>
<sequence>MAEGETSLENLSDNEMYNILKRLRAGSLCKMSTLSSTWKVLLKDPHLINLHRAWSKLNPLLLIVTNEPSAQNHIKSNDSLLLISVDPADGAVTYQVRLEIRKDDIQVLSSGAGCSLFCIRGQEDFIIFNATTREIIQTLPQAHNPPLGIAAEYGSIRSRRNINSPFHRSFLEALEDSVLKASESQLHEG</sequence>
<evidence type="ECO:0000313" key="2">
    <source>
        <dbReference type="EMBL" id="KZM92176.1"/>
    </source>
</evidence>
<gene>
    <name evidence="2" type="ORF">DCAR_020459</name>
    <name evidence="3" type="ORF">DCAR_0625941</name>
</gene>